<dbReference type="InterPro" id="IPR014756">
    <property type="entry name" value="Ig_E-set"/>
</dbReference>
<name>A0A5M8P3G0_9BACT</name>
<dbReference type="Gene3D" id="2.60.40.10">
    <property type="entry name" value="Immunoglobulins"/>
    <property type="match status" value="1"/>
</dbReference>
<dbReference type="CDD" id="cd00603">
    <property type="entry name" value="IPT_PCSR"/>
    <property type="match status" value="1"/>
</dbReference>
<evidence type="ECO:0000313" key="2">
    <source>
        <dbReference type="EMBL" id="KAA6303017.1"/>
    </source>
</evidence>
<protein>
    <recommendedName>
        <fullName evidence="1">IPT/TIG domain-containing protein</fullName>
    </recommendedName>
</protein>
<dbReference type="PROSITE" id="PS51257">
    <property type="entry name" value="PROKAR_LIPOPROTEIN"/>
    <property type="match status" value="1"/>
</dbReference>
<evidence type="ECO:0000313" key="3">
    <source>
        <dbReference type="Proteomes" id="UP000324575"/>
    </source>
</evidence>
<dbReference type="EMBL" id="SNRX01000004">
    <property type="protein sequence ID" value="KAA6303017.1"/>
    <property type="molecule type" value="Genomic_DNA"/>
</dbReference>
<dbReference type="SUPFAM" id="SSF101898">
    <property type="entry name" value="NHL repeat"/>
    <property type="match status" value="1"/>
</dbReference>
<proteinExistence type="predicted"/>
<dbReference type="Pfam" id="PF01833">
    <property type="entry name" value="TIG"/>
    <property type="match status" value="1"/>
</dbReference>
<comment type="caution">
    <text evidence="2">The sequence shown here is derived from an EMBL/GenBank/DDBJ whole genome shotgun (WGS) entry which is preliminary data.</text>
</comment>
<organism evidence="2 3">
    <name type="scientific">Candidatus Ordinivivax streblomastigis</name>
    <dbReference type="NCBI Taxonomy" id="2540710"/>
    <lineage>
        <taxon>Bacteria</taxon>
        <taxon>Pseudomonadati</taxon>
        <taxon>Bacteroidota</taxon>
        <taxon>Bacteroidia</taxon>
        <taxon>Bacteroidales</taxon>
        <taxon>Candidatus Ordinivivax</taxon>
    </lineage>
</organism>
<dbReference type="SUPFAM" id="SSF81296">
    <property type="entry name" value="E set domains"/>
    <property type="match status" value="1"/>
</dbReference>
<accession>A0A5M8P3G0</accession>
<evidence type="ECO:0000259" key="1">
    <source>
        <dbReference type="Pfam" id="PF01833"/>
    </source>
</evidence>
<gene>
    <name evidence="2" type="ORF">EZS26_000912</name>
</gene>
<sequence length="493" mass="55423">MEKKEKTKVGQAVFILSCLILSVFFTGCEDNTVETKRVLHNPDLPVTITTFSPDSGRVATQMLIDGENFGGYKDGISVRINGKEAAVISVNPEGTLIYCIVPSLRDEETREDGDQIDATVQVYVGEVASNKLDKQLAYTFSQNVSTFLGFTDQDGKTAVIDGKFDEAQFQNPFWLAFDTDLYGPVDAQGRHKKNVYLIEENIGLRYIDMYEKTVSTVFRTGNGVDRPRTIAFTKNTNQLENYRDTMIIANDGGDWGSNGTIIIPRDTVTRRFLGPWQSVMHHKQCNGGAIHPISGDYWFNSYEKSQVYKVFNRAVQPWLYGGPSASDLNADAQDGTHFFFLVQDNNWEFNIQIAPDGKIAYIVSKNQHYIAKMEYDFIKAAFGTPYPFVGAKQKSGFKDGLGLETLFNQPQQGAFDKDNNFYVCDGENNCIRKVTPAGQVSVFAGRQDMRGYSDGALRDAQFDRPFGIIYDDEIQTFYIADRSNSRIRTIKVE</sequence>
<reference evidence="2 3" key="1">
    <citation type="submission" date="2019-03" db="EMBL/GenBank/DDBJ databases">
        <title>Single cell metagenomics reveals metabolic interactions within the superorganism composed of flagellate Streblomastix strix and complex community of Bacteroidetes bacteria on its surface.</title>
        <authorList>
            <person name="Treitli S.C."/>
            <person name="Kolisko M."/>
            <person name="Husnik F."/>
            <person name="Keeling P."/>
            <person name="Hampl V."/>
        </authorList>
    </citation>
    <scope>NUCLEOTIDE SEQUENCE [LARGE SCALE GENOMIC DNA]</scope>
    <source>
        <strain evidence="2">St1</strain>
    </source>
</reference>
<dbReference type="PANTHER" id="PTHR13833">
    <property type="match status" value="1"/>
</dbReference>
<dbReference type="InterPro" id="IPR013783">
    <property type="entry name" value="Ig-like_fold"/>
</dbReference>
<dbReference type="Gene3D" id="2.120.10.30">
    <property type="entry name" value="TolB, C-terminal domain"/>
    <property type="match status" value="1"/>
</dbReference>
<dbReference type="InterPro" id="IPR011042">
    <property type="entry name" value="6-blade_b-propeller_TolB-like"/>
</dbReference>
<dbReference type="InterPro" id="IPR002909">
    <property type="entry name" value="IPT_dom"/>
</dbReference>
<feature type="domain" description="IPT/TIG" evidence="1">
    <location>
        <begin position="47"/>
        <end position="114"/>
    </location>
</feature>
<dbReference type="AlphaFoldDB" id="A0A5M8P3G0"/>
<dbReference type="PANTHER" id="PTHR13833:SF71">
    <property type="entry name" value="NHL DOMAIN-CONTAINING PROTEIN"/>
    <property type="match status" value="1"/>
</dbReference>
<dbReference type="Proteomes" id="UP000324575">
    <property type="component" value="Unassembled WGS sequence"/>
</dbReference>